<dbReference type="Pfam" id="PF10628">
    <property type="entry name" value="CotE"/>
    <property type="match status" value="1"/>
</dbReference>
<dbReference type="RefSeq" id="WP_012959305.1">
    <property type="nucleotide sequence ID" value="NZ_CP144224.1"/>
</dbReference>
<evidence type="ECO:0000313" key="1">
    <source>
        <dbReference type="EMBL" id="MDV2885191.1"/>
    </source>
</evidence>
<dbReference type="Proteomes" id="UP001285636">
    <property type="component" value="Unassembled WGS sequence"/>
</dbReference>
<gene>
    <name evidence="1" type="ORF">RYX45_08355</name>
</gene>
<evidence type="ECO:0000313" key="2">
    <source>
        <dbReference type="Proteomes" id="UP001285636"/>
    </source>
</evidence>
<keyword evidence="1" id="KW-0946">Virion</keyword>
<accession>A0AAJ2KU54</accession>
<reference evidence="1" key="1">
    <citation type="submission" date="2023-10" db="EMBL/GenBank/DDBJ databases">
        <title>Screening of Alkalihalophilus pseudofirmusBZ-TG-HK211 and Its Alleviation of Salt Stress on Rapeseed Growth.</title>
        <authorList>
            <person name="Zhao B."/>
            <person name="Guo T."/>
        </authorList>
    </citation>
    <scope>NUCLEOTIDE SEQUENCE</scope>
    <source>
        <strain evidence="1">BZ-TG-HK211</strain>
    </source>
</reference>
<keyword evidence="1" id="KW-0167">Capsid protein</keyword>
<organism evidence="1 2">
    <name type="scientific">Alkalihalophilus pseudofirmus</name>
    <name type="common">Bacillus pseudofirmus</name>
    <dbReference type="NCBI Taxonomy" id="79885"/>
    <lineage>
        <taxon>Bacteria</taxon>
        <taxon>Bacillati</taxon>
        <taxon>Bacillota</taxon>
        <taxon>Bacilli</taxon>
        <taxon>Bacillales</taxon>
        <taxon>Bacillaceae</taxon>
        <taxon>Alkalihalophilus</taxon>
    </lineage>
</organism>
<name>A0AAJ2KU54_ALKPS</name>
<protein>
    <submittedName>
        <fullName evidence="1">Outer spore coat protein CotE</fullName>
    </submittedName>
</protein>
<sequence length="191" mass="21602">MAQTRNDGMYREIITKAVCGKGRKFSEATHKIKPAHKPSSILGCWIINHKYGAQKKGSNVEVDGSYDVNLWFSYNDNTKTEVATQTVNYTDVIPLSMQDQNVLSDDMEVFARALQQPNTLEASISENGEHVNVEVEREFVVDCIGETKMAVAVNPDGVIDEFDVEDDEFDDISDEEYEKLDPNFLHKEMDN</sequence>
<dbReference type="AlphaFoldDB" id="A0AAJ2KU54"/>
<dbReference type="EMBL" id="JAWJAY010000001">
    <property type="protein sequence ID" value="MDV2885191.1"/>
    <property type="molecule type" value="Genomic_DNA"/>
</dbReference>
<comment type="caution">
    <text evidence="1">The sequence shown here is derived from an EMBL/GenBank/DDBJ whole genome shotgun (WGS) entry which is preliminary data.</text>
</comment>
<dbReference type="InterPro" id="IPR018901">
    <property type="entry name" value="Spore_coat_CotE"/>
</dbReference>
<proteinExistence type="predicted"/>